<organism evidence="7 8">
    <name type="scientific">Juglans regia</name>
    <name type="common">English walnut</name>
    <dbReference type="NCBI Taxonomy" id="51240"/>
    <lineage>
        <taxon>Eukaryota</taxon>
        <taxon>Viridiplantae</taxon>
        <taxon>Streptophyta</taxon>
        <taxon>Embryophyta</taxon>
        <taxon>Tracheophyta</taxon>
        <taxon>Spermatophyta</taxon>
        <taxon>Magnoliopsida</taxon>
        <taxon>eudicotyledons</taxon>
        <taxon>Gunneridae</taxon>
        <taxon>Pentapetalae</taxon>
        <taxon>rosids</taxon>
        <taxon>fabids</taxon>
        <taxon>Fagales</taxon>
        <taxon>Juglandaceae</taxon>
        <taxon>Juglans</taxon>
    </lineage>
</organism>
<keyword evidence="4" id="KW-0238">DNA-binding</keyword>
<evidence type="ECO:0000256" key="4">
    <source>
        <dbReference type="ARBA" id="ARBA00023125"/>
    </source>
</evidence>
<dbReference type="Gene3D" id="4.10.280.10">
    <property type="entry name" value="Helix-loop-helix DNA-binding domain"/>
    <property type="match status" value="1"/>
</dbReference>
<dbReference type="GO" id="GO:0006357">
    <property type="term" value="P:regulation of transcription by RNA polymerase II"/>
    <property type="evidence" value="ECO:0000318"/>
    <property type="project" value="GO_Central"/>
</dbReference>
<gene>
    <name evidence="8" type="primary">LOC108998547</name>
</gene>
<keyword evidence="5" id="KW-0804">Transcription</keyword>
<dbReference type="FunFam" id="4.10.280.10:FF:000085">
    <property type="entry name" value="Transcription factor bHLH126"/>
    <property type="match status" value="1"/>
</dbReference>
<dbReference type="PANTHER" id="PTHR13935:SF155">
    <property type="entry name" value="TRANSCRIPTION FACTOR BHLH120-LIKE"/>
    <property type="match status" value="1"/>
</dbReference>
<evidence type="ECO:0000313" key="7">
    <source>
        <dbReference type="Proteomes" id="UP000235220"/>
    </source>
</evidence>
<comment type="subunit">
    <text evidence="2">Homodimer.</text>
</comment>
<comment type="subcellular location">
    <subcellularLocation>
        <location evidence="1">Nucleus</location>
    </subcellularLocation>
</comment>
<dbReference type="PROSITE" id="PS50888">
    <property type="entry name" value="BHLH"/>
    <property type="match status" value="1"/>
</dbReference>
<evidence type="ECO:0000313" key="8">
    <source>
        <dbReference type="RefSeq" id="XP_018830660.1"/>
    </source>
</evidence>
<dbReference type="FunCoup" id="A0A2I4FG70">
    <property type="interactions" value="138"/>
</dbReference>
<dbReference type="RefSeq" id="XP_018830660.1">
    <property type="nucleotide sequence ID" value="XM_018975115.2"/>
</dbReference>
<dbReference type="InterPro" id="IPR011598">
    <property type="entry name" value="bHLH_dom"/>
</dbReference>
<evidence type="ECO:0000256" key="6">
    <source>
        <dbReference type="ARBA" id="ARBA00023242"/>
    </source>
</evidence>
<dbReference type="PANTHER" id="PTHR13935">
    <property type="entry name" value="ACHAETE-SCUTE TRANSCRIPTION FACTOR-RELATED"/>
    <property type="match status" value="1"/>
</dbReference>
<dbReference type="OrthoDB" id="1935281at2759"/>
<dbReference type="AlphaFoldDB" id="A0A2I4FG70"/>
<dbReference type="InterPro" id="IPR015660">
    <property type="entry name" value="MASH1/Ascl1a-like"/>
</dbReference>
<keyword evidence="3" id="KW-0805">Transcription regulation</keyword>
<evidence type="ECO:0000256" key="5">
    <source>
        <dbReference type="ARBA" id="ARBA00023163"/>
    </source>
</evidence>
<dbReference type="Proteomes" id="UP000235220">
    <property type="component" value="Chromosome 1"/>
</dbReference>
<keyword evidence="6" id="KW-0539">Nucleus</keyword>
<reference evidence="8" key="1">
    <citation type="submission" date="2025-08" db="UniProtKB">
        <authorList>
            <consortium name="RefSeq"/>
        </authorList>
    </citation>
    <scope>IDENTIFICATION</scope>
    <source>
        <tissue evidence="8">Leaves</tissue>
    </source>
</reference>
<keyword evidence="7" id="KW-1185">Reference proteome</keyword>
<protein>
    <submittedName>
        <fullName evidence="8">Transcription factor bHLH118-like</fullName>
    </submittedName>
</protein>
<evidence type="ECO:0000256" key="2">
    <source>
        <dbReference type="ARBA" id="ARBA00011738"/>
    </source>
</evidence>
<dbReference type="CDD" id="cd18914">
    <property type="entry name" value="bHLH_AtORG2_like"/>
    <property type="match status" value="1"/>
</dbReference>
<dbReference type="InterPro" id="IPR036638">
    <property type="entry name" value="HLH_DNA-bd_sf"/>
</dbReference>
<name>A0A2I4FG70_JUGRE</name>
<dbReference type="GeneID" id="108998547"/>
<dbReference type="GO" id="GO:0090575">
    <property type="term" value="C:RNA polymerase II transcription regulator complex"/>
    <property type="evidence" value="ECO:0000318"/>
    <property type="project" value="GO_Central"/>
</dbReference>
<dbReference type="GO" id="GO:0000981">
    <property type="term" value="F:DNA-binding transcription factor activity, RNA polymerase II-specific"/>
    <property type="evidence" value="ECO:0000318"/>
    <property type="project" value="GO_Central"/>
</dbReference>
<dbReference type="SMART" id="SM00353">
    <property type="entry name" value="HLH"/>
    <property type="match status" value="1"/>
</dbReference>
<dbReference type="SUPFAM" id="SSF47459">
    <property type="entry name" value="HLH, helix-loop-helix DNA-binding domain"/>
    <property type="match status" value="1"/>
</dbReference>
<dbReference type="STRING" id="51240.A0A2I4FG70"/>
<proteinExistence type="predicted"/>
<dbReference type="GO" id="GO:0046983">
    <property type="term" value="F:protein dimerization activity"/>
    <property type="evidence" value="ECO:0007669"/>
    <property type="project" value="InterPro"/>
</dbReference>
<evidence type="ECO:0000256" key="1">
    <source>
        <dbReference type="ARBA" id="ARBA00004123"/>
    </source>
</evidence>
<sequence>MFSLHESDELLFQISSNDRQQLAVRQDLILPDASMDDSNIDNDKGRGRRGKPSGTSGNWEKTEDSDKKTMHREMERKRRKDMSELHGSLRSFLPLEYIKGKRSMSDHMNEAVNYIKHLQNNIKELVDKRDELKKPSNSIAREPENETLTSCQRTCVMIRPCLGGVEIMVSSSLTDQGLPLSRVLQVLLEEGIAADSCICTKVNERLIFTIQTEGGDMTRVDLRGLQHKLTEAIPLPKKIP</sequence>
<dbReference type="GO" id="GO:0000977">
    <property type="term" value="F:RNA polymerase II transcription regulatory region sequence-specific DNA binding"/>
    <property type="evidence" value="ECO:0000318"/>
    <property type="project" value="GO_Central"/>
</dbReference>
<dbReference type="KEGG" id="jre:108998547"/>
<evidence type="ECO:0000256" key="3">
    <source>
        <dbReference type="ARBA" id="ARBA00023015"/>
    </source>
</evidence>
<accession>A0A2I4FG70</accession>
<dbReference type="Gramene" id="Jr01_11570_p1">
    <property type="protein sequence ID" value="cds.Jr01_11570_p1"/>
    <property type="gene ID" value="Jr01_11570"/>
</dbReference>
<dbReference type="Pfam" id="PF00010">
    <property type="entry name" value="HLH"/>
    <property type="match status" value="1"/>
</dbReference>